<dbReference type="GO" id="GO:0000041">
    <property type="term" value="P:transition metal ion transport"/>
    <property type="evidence" value="ECO:0007669"/>
    <property type="project" value="InterPro"/>
</dbReference>
<accession>A0A6G8B1F0</accession>
<evidence type="ECO:0000256" key="7">
    <source>
        <dbReference type="SAM" id="Phobius"/>
    </source>
</evidence>
<evidence type="ECO:0000256" key="5">
    <source>
        <dbReference type="ARBA" id="ARBA00022989"/>
    </source>
</evidence>
<dbReference type="NCBIfam" id="NF008873">
    <property type="entry name" value="PRK11909.1"/>
    <property type="match status" value="1"/>
</dbReference>
<keyword evidence="4 7" id="KW-0812">Transmembrane</keyword>
<dbReference type="AlphaFoldDB" id="A0A6G8B1F0"/>
<feature type="transmembrane region" description="Helical" evidence="7">
    <location>
        <begin position="74"/>
        <end position="99"/>
    </location>
</feature>
<feature type="transmembrane region" description="Helical" evidence="7">
    <location>
        <begin position="139"/>
        <end position="161"/>
    </location>
</feature>
<keyword evidence="9" id="KW-1185">Reference proteome</keyword>
<dbReference type="Proteomes" id="UP000500741">
    <property type="component" value="Chromosome"/>
</dbReference>
<proteinExistence type="predicted"/>
<evidence type="ECO:0000256" key="3">
    <source>
        <dbReference type="ARBA" id="ARBA00022475"/>
    </source>
</evidence>
<keyword evidence="5 7" id="KW-1133">Transmembrane helix</keyword>
<evidence type="ECO:0000256" key="1">
    <source>
        <dbReference type="ARBA" id="ARBA00004651"/>
    </source>
</evidence>
<dbReference type="Gene3D" id="1.10.1760.20">
    <property type="match status" value="1"/>
</dbReference>
<dbReference type="PANTHER" id="PTHR34229">
    <property type="entry name" value="METAL TRANSPORT PROTEIN HI_1621-RELATED"/>
    <property type="match status" value="1"/>
</dbReference>
<dbReference type="Pfam" id="PF01891">
    <property type="entry name" value="CbiM"/>
    <property type="match status" value="1"/>
</dbReference>
<evidence type="ECO:0000313" key="8">
    <source>
        <dbReference type="EMBL" id="QIL51138.1"/>
    </source>
</evidence>
<dbReference type="PANTHER" id="PTHR34229:SF1">
    <property type="entry name" value="METAL TRANSPORT PROTEIN HI_1621-RELATED"/>
    <property type="match status" value="1"/>
</dbReference>
<dbReference type="InterPro" id="IPR002751">
    <property type="entry name" value="CbiM/NikMN"/>
</dbReference>
<comment type="subcellular location">
    <subcellularLocation>
        <location evidence="1">Cell membrane</location>
        <topology evidence="1">Multi-pass membrane protein</topology>
    </subcellularLocation>
</comment>
<feature type="transmembrane region" description="Helical" evidence="7">
    <location>
        <begin position="181"/>
        <end position="207"/>
    </location>
</feature>
<feature type="transmembrane region" description="Helical" evidence="7">
    <location>
        <begin position="105"/>
        <end position="127"/>
    </location>
</feature>
<feature type="transmembrane region" description="Helical" evidence="7">
    <location>
        <begin position="228"/>
        <end position="250"/>
    </location>
</feature>
<dbReference type="KEGG" id="wco:G7084_07450"/>
<organism evidence="8 9">
    <name type="scientific">Weissella coleopterorum</name>
    <dbReference type="NCBI Taxonomy" id="2714949"/>
    <lineage>
        <taxon>Bacteria</taxon>
        <taxon>Bacillati</taxon>
        <taxon>Bacillota</taxon>
        <taxon>Bacilli</taxon>
        <taxon>Lactobacillales</taxon>
        <taxon>Lactobacillaceae</taxon>
        <taxon>Weissella</taxon>
    </lineage>
</organism>
<keyword evidence="6 7" id="KW-0472">Membrane</keyword>
<evidence type="ECO:0000256" key="4">
    <source>
        <dbReference type="ARBA" id="ARBA00022692"/>
    </source>
</evidence>
<evidence type="ECO:0000256" key="2">
    <source>
        <dbReference type="ARBA" id="ARBA00022448"/>
    </source>
</evidence>
<sequence length="290" mass="31093">MHIPDGYLSPETCFLMYATAFPIVTYATKQVANKIKNAPDRIALIGIGAACSFLIMMLNLPIPGGTSAHAVGATILAILLGPYEAVLALTLALILQAFIFGDGGVLALGANIINMAVIMPLFGYGIYSIIHKWGFPKIAVALGSYLGINLAALFVAIELGLQPILFHTTHGQPLYNPYPLPITITAMMGTHLFIVGIIEGAFAMIIYSYVLHHNPKIIIQQTVKIKPLVLGLIGLGVLTPLGTLISAPAWGNGPWTTSKVIFHRGCKPPKNIMPCSLITKLVQCRVLHQH</sequence>
<dbReference type="EMBL" id="CP049888">
    <property type="protein sequence ID" value="QIL51138.1"/>
    <property type="molecule type" value="Genomic_DNA"/>
</dbReference>
<dbReference type="RefSeq" id="WP_166011432.1">
    <property type="nucleotide sequence ID" value="NZ_CP049888.1"/>
</dbReference>
<keyword evidence="3" id="KW-1003">Cell membrane</keyword>
<evidence type="ECO:0000256" key="6">
    <source>
        <dbReference type="ARBA" id="ARBA00023136"/>
    </source>
</evidence>
<gene>
    <name evidence="8" type="primary">cbiM</name>
    <name evidence="8" type="ORF">G7084_07450</name>
</gene>
<reference evidence="8 9" key="1">
    <citation type="submission" date="2020-03" db="EMBL/GenBank/DDBJ databases">
        <title>Weissella sp. nov., isolated from Cybister lewisianus.</title>
        <authorList>
            <person name="Hyun D.-W."/>
            <person name="Bae J.-W."/>
        </authorList>
    </citation>
    <scope>NUCLEOTIDE SEQUENCE [LARGE SCALE GENOMIC DNA]</scope>
    <source>
        <strain evidence="8 9">HDW19</strain>
    </source>
</reference>
<protein>
    <submittedName>
        <fullName evidence="8">Cobalt transporter CbiM</fullName>
    </submittedName>
</protein>
<dbReference type="GO" id="GO:0005886">
    <property type="term" value="C:plasma membrane"/>
    <property type="evidence" value="ECO:0007669"/>
    <property type="project" value="UniProtKB-SubCell"/>
</dbReference>
<evidence type="ECO:0000313" key="9">
    <source>
        <dbReference type="Proteomes" id="UP000500741"/>
    </source>
</evidence>
<name>A0A6G8B1F0_9LACO</name>
<feature type="transmembrane region" description="Helical" evidence="7">
    <location>
        <begin position="42"/>
        <end position="62"/>
    </location>
</feature>
<keyword evidence="2" id="KW-0813">Transport</keyword>